<comment type="caution">
    <text evidence="1">The sequence shown here is derived from an EMBL/GenBank/DDBJ whole genome shotgun (WGS) entry which is preliminary data.</text>
</comment>
<dbReference type="RefSeq" id="WP_286305500.1">
    <property type="nucleotide sequence ID" value="NZ_AP027741.1"/>
</dbReference>
<dbReference type="EMBL" id="BAAADG010000001">
    <property type="protein sequence ID" value="GAA0212936.1"/>
    <property type="molecule type" value="Genomic_DNA"/>
</dbReference>
<gene>
    <name evidence="1" type="ORF">GCM10008964_00330</name>
</gene>
<dbReference type="Proteomes" id="UP001501476">
    <property type="component" value="Unassembled WGS sequence"/>
</dbReference>
<proteinExistence type="predicted"/>
<dbReference type="InterPro" id="IPR036249">
    <property type="entry name" value="Thioredoxin-like_sf"/>
</dbReference>
<accession>A0ABP3CQH9</accession>
<dbReference type="InterPro" id="IPR008554">
    <property type="entry name" value="Glutaredoxin-like"/>
</dbReference>
<sequence length="83" mass="9526">MIVIQYTTAGCHLCEQALALLEETSKINDINIKLVEIGDDDNLVNQFGVHIPVVEFPDQQRLYWPFDLTELNQKIQEQSSSYT</sequence>
<evidence type="ECO:0000313" key="1">
    <source>
        <dbReference type="EMBL" id="GAA0212936.1"/>
    </source>
</evidence>
<protein>
    <submittedName>
        <fullName evidence="1">Glutaredoxin family protein</fullName>
    </submittedName>
</protein>
<dbReference type="Pfam" id="PF05768">
    <property type="entry name" value="Glrx-like"/>
    <property type="match status" value="1"/>
</dbReference>
<dbReference type="SUPFAM" id="SSF52833">
    <property type="entry name" value="Thioredoxin-like"/>
    <property type="match status" value="1"/>
</dbReference>
<reference evidence="2" key="1">
    <citation type="journal article" date="2019" name="Int. J. Syst. Evol. Microbiol.">
        <title>The Global Catalogue of Microorganisms (GCM) 10K type strain sequencing project: providing services to taxonomists for standard genome sequencing and annotation.</title>
        <authorList>
            <consortium name="The Broad Institute Genomics Platform"/>
            <consortium name="The Broad Institute Genome Sequencing Center for Infectious Disease"/>
            <person name="Wu L."/>
            <person name="Ma J."/>
        </authorList>
    </citation>
    <scope>NUCLEOTIDE SEQUENCE [LARGE SCALE GENOMIC DNA]</scope>
    <source>
        <strain evidence="2">JCM 6886</strain>
    </source>
</reference>
<keyword evidence="2" id="KW-1185">Reference proteome</keyword>
<evidence type="ECO:0000313" key="2">
    <source>
        <dbReference type="Proteomes" id="UP001501476"/>
    </source>
</evidence>
<organism evidence="1 2">
    <name type="scientific">Methylophaga marina</name>
    <dbReference type="NCBI Taxonomy" id="45495"/>
    <lineage>
        <taxon>Bacteria</taxon>
        <taxon>Pseudomonadati</taxon>
        <taxon>Pseudomonadota</taxon>
        <taxon>Gammaproteobacteria</taxon>
        <taxon>Thiotrichales</taxon>
        <taxon>Piscirickettsiaceae</taxon>
        <taxon>Methylophaga</taxon>
    </lineage>
</organism>
<dbReference type="Gene3D" id="3.40.30.10">
    <property type="entry name" value="Glutaredoxin"/>
    <property type="match status" value="1"/>
</dbReference>
<name>A0ABP3CQH9_9GAMM</name>